<proteinExistence type="predicted"/>
<accession>A0AAV2FAK2</accession>
<dbReference type="EMBL" id="OZ034819">
    <property type="protein sequence ID" value="CAL1395301.1"/>
    <property type="molecule type" value="Genomic_DNA"/>
</dbReference>
<dbReference type="Proteomes" id="UP001497516">
    <property type="component" value="Chromosome 6"/>
</dbReference>
<reference evidence="1 2" key="1">
    <citation type="submission" date="2024-04" db="EMBL/GenBank/DDBJ databases">
        <authorList>
            <person name="Fracassetti M."/>
        </authorList>
    </citation>
    <scope>NUCLEOTIDE SEQUENCE [LARGE SCALE GENOMIC DNA]</scope>
</reference>
<organism evidence="1 2">
    <name type="scientific">Linum trigynum</name>
    <dbReference type="NCBI Taxonomy" id="586398"/>
    <lineage>
        <taxon>Eukaryota</taxon>
        <taxon>Viridiplantae</taxon>
        <taxon>Streptophyta</taxon>
        <taxon>Embryophyta</taxon>
        <taxon>Tracheophyta</taxon>
        <taxon>Spermatophyta</taxon>
        <taxon>Magnoliopsida</taxon>
        <taxon>eudicotyledons</taxon>
        <taxon>Gunneridae</taxon>
        <taxon>Pentapetalae</taxon>
        <taxon>rosids</taxon>
        <taxon>fabids</taxon>
        <taxon>Malpighiales</taxon>
        <taxon>Linaceae</taxon>
        <taxon>Linum</taxon>
    </lineage>
</organism>
<gene>
    <name evidence="1" type="ORF">LTRI10_LOCUS35743</name>
</gene>
<evidence type="ECO:0000313" key="2">
    <source>
        <dbReference type="Proteomes" id="UP001497516"/>
    </source>
</evidence>
<dbReference type="AlphaFoldDB" id="A0AAV2FAK2"/>
<name>A0AAV2FAK2_9ROSI</name>
<keyword evidence="2" id="KW-1185">Reference proteome</keyword>
<protein>
    <submittedName>
        <fullName evidence="1">Uncharacterized protein</fullName>
    </submittedName>
</protein>
<evidence type="ECO:0000313" key="1">
    <source>
        <dbReference type="EMBL" id="CAL1395301.1"/>
    </source>
</evidence>
<sequence length="234" mass="26706">MLLKVLSSLLELGRSIGRTLFSVILALIEASLTNQGDDAFRMKFDCISEDAHNQGSPRGCVQSESDLDEGSVVDPGRWQRWSANPNTNPRTATRLSDAFFGNQKLKRRSKIWITKKWKHGCFQENTLETAHDSKRAKISKIEIWRFTLPSSSCLDEEVETDADTTQSALYERFTDGDYHYCMDRSRFLIWSATRICGRDRPFGHAWFFLVLSRRRSSAGVKTQGGRNVKAEVME</sequence>